<dbReference type="AlphaFoldDB" id="A0A256FTM2"/>
<reference evidence="2 3" key="1">
    <citation type="submission" date="2017-07" db="EMBL/GenBank/DDBJ databases">
        <title>Phylogenetic study on the rhizospheric bacterium Ochrobactrum sp. A44.</title>
        <authorList>
            <person name="Krzyzanowska D.M."/>
            <person name="Ossowicki A."/>
            <person name="Rajewska M."/>
            <person name="Maciag T."/>
            <person name="Kaczynski Z."/>
            <person name="Czerwicka M."/>
            <person name="Jafra S."/>
        </authorList>
    </citation>
    <scope>NUCLEOTIDE SEQUENCE [LARGE SCALE GENOMIC DNA]</scope>
    <source>
        <strain evidence="2 3">PR17</strain>
    </source>
</reference>
<comment type="caution">
    <text evidence="2">The sequence shown here is derived from an EMBL/GenBank/DDBJ whole genome shotgun (WGS) entry which is preliminary data.</text>
</comment>
<proteinExistence type="predicted"/>
<keyword evidence="1" id="KW-0472">Membrane</keyword>
<accession>A0A256FTM2</accession>
<keyword evidence="1" id="KW-1133">Transmembrane helix</keyword>
<name>A0A256FTM2_9HYPH</name>
<dbReference type="Proteomes" id="UP000216345">
    <property type="component" value="Unassembled WGS sequence"/>
</dbReference>
<feature type="transmembrane region" description="Helical" evidence="1">
    <location>
        <begin position="28"/>
        <end position="52"/>
    </location>
</feature>
<evidence type="ECO:0000313" key="2">
    <source>
        <dbReference type="EMBL" id="OYR17781.1"/>
    </source>
</evidence>
<organism evidence="2 3">
    <name type="scientific">Brucella rhizosphaerae</name>
    <dbReference type="NCBI Taxonomy" id="571254"/>
    <lineage>
        <taxon>Bacteria</taxon>
        <taxon>Pseudomonadati</taxon>
        <taxon>Pseudomonadota</taxon>
        <taxon>Alphaproteobacteria</taxon>
        <taxon>Hyphomicrobiales</taxon>
        <taxon>Brucellaceae</taxon>
        <taxon>Brucella/Ochrobactrum group</taxon>
        <taxon>Brucella</taxon>
    </lineage>
</organism>
<dbReference type="InterPro" id="IPR021354">
    <property type="entry name" value="DUF2975"/>
</dbReference>
<keyword evidence="1" id="KW-0812">Transmembrane</keyword>
<keyword evidence="3" id="KW-1185">Reference proteome</keyword>
<dbReference type="EMBL" id="NNRK01000017">
    <property type="protein sequence ID" value="OYR17781.1"/>
    <property type="molecule type" value="Genomic_DNA"/>
</dbReference>
<protein>
    <recommendedName>
        <fullName evidence="4">DUF2975 domain-containing protein</fullName>
    </recommendedName>
</protein>
<feature type="transmembrane region" description="Helical" evidence="1">
    <location>
        <begin position="73"/>
        <end position="93"/>
    </location>
</feature>
<dbReference type="Pfam" id="PF11188">
    <property type="entry name" value="DUF2975"/>
    <property type="match status" value="1"/>
</dbReference>
<evidence type="ECO:0008006" key="4">
    <source>
        <dbReference type="Google" id="ProtNLM"/>
    </source>
</evidence>
<sequence length="144" mass="15559">MTADLGALLSFVHGTDWHISAISFGQRIVGFMISLLAISPIIFALFRLGRLFSLYARGILFSRENIVALRDTGLSFLVYAAIDLLTTPLFAFALTYNNPAGQRMITLGIGSSTFGSICLGLIILAIAKAMNEAKLMNDELALTV</sequence>
<feature type="transmembrane region" description="Helical" evidence="1">
    <location>
        <begin position="105"/>
        <end position="127"/>
    </location>
</feature>
<evidence type="ECO:0000313" key="3">
    <source>
        <dbReference type="Proteomes" id="UP000216345"/>
    </source>
</evidence>
<evidence type="ECO:0000256" key="1">
    <source>
        <dbReference type="SAM" id="Phobius"/>
    </source>
</evidence>
<gene>
    <name evidence="2" type="ORF">CEV32_3698</name>
</gene>
<dbReference type="RefSeq" id="WP_374882712.1">
    <property type="nucleotide sequence ID" value="NZ_JBHEEL010000002.1"/>
</dbReference>